<dbReference type="Gene3D" id="1.25.40.10">
    <property type="entry name" value="Tetratricopeptide repeat domain"/>
    <property type="match status" value="1"/>
</dbReference>
<dbReference type="PROSITE" id="PS50005">
    <property type="entry name" value="TPR"/>
    <property type="match status" value="1"/>
</dbReference>
<protein>
    <submittedName>
        <fullName evidence="3">DUF115 domain-containing protein</fullName>
    </submittedName>
</protein>
<evidence type="ECO:0000256" key="1">
    <source>
        <dbReference type="PROSITE-ProRule" id="PRU00339"/>
    </source>
</evidence>
<dbReference type="Pfam" id="PF01973">
    <property type="entry name" value="MptE-like"/>
    <property type="match status" value="1"/>
</dbReference>
<feature type="repeat" description="TPR" evidence="1">
    <location>
        <begin position="775"/>
        <end position="808"/>
    </location>
</feature>
<reference evidence="3" key="1">
    <citation type="journal article" date="2022" name="Environ. Microbiol.">
        <title>Geoalkalibacter halelectricus SAP #1 sp. nov. possessing extracellular electron transfer and mineral#reducing capabilities from a haloalkaline environment.</title>
        <authorList>
            <person name="Yadav S."/>
            <person name="Singh R."/>
            <person name="Sundharam S.S."/>
            <person name="Chaudhary S."/>
            <person name="Krishnamurthi S."/>
            <person name="Patil S.A."/>
        </authorList>
    </citation>
    <scope>NUCLEOTIDE SEQUENCE</scope>
    <source>
        <strain evidence="3">SAP-1</strain>
    </source>
</reference>
<dbReference type="EMBL" id="CP092109">
    <property type="protein sequence ID" value="UWZ81514.1"/>
    <property type="molecule type" value="Genomic_DNA"/>
</dbReference>
<dbReference type="Proteomes" id="UP001060414">
    <property type="component" value="Chromosome"/>
</dbReference>
<feature type="domain" description="6-hydroxymethylpterin diphosphokinase MptE-like" evidence="2">
    <location>
        <begin position="168"/>
        <end position="332"/>
    </location>
</feature>
<dbReference type="RefSeq" id="WP_260749889.1">
    <property type="nucleotide sequence ID" value="NZ_CP092109.1"/>
</dbReference>
<sequence>MGPFLTNRFGDRYLHEVNRSAFNEVGSDTLYQQRFEKGMFASDTLHVVIGTDSGLLLRYLQKRNLPEGSRYLFVELDKVINRLTAEGLLDVLPGNVAITTEESFWKNAEDFQITNYFYLESVKLWESVATIDGYLPDYRNISTRIQGLIKNKAFNLSSNISLRSFIAQQIENIPDNRIPGAFLKGMFKGKTAVILGGGPSLDELLPWVYEHRDQIAIFAVSRISRRLLEFGLTPHFVLSVDPQEHSSNISREMLLFPDDTIFIHNNHVASRLLALWKGRSIYLGLRFPWETPLNHLNILPWGPTVTNTALCAVTAMGFGQAILVGVDLCYSRNGMTHALGSYESEAGPKLDDTIVVKTNCGGTAETDPGYFNAIAQLAEQAAVAINNGCRVISPAKDAAQVPHVEFVPADTITIPEPCLFPNKIVADSMPEKDATERRDDMLHVLGELNSAIKKMGEIRALIVEALECNNRLLTPQDTKVDAPLKKRLAQIDQILNRDFSQWVPLLKQFGIRDFLKITKGDTVRKLSPLETQNSWRAYYDAYLKSTDEITALLNASIKRAQCRLEEDAPNPDFQKIFDQWSENKQAWRIFAFKHRRLDMASQIPAHLADRVKKWEADGWAWLKARLEGKKPVPARSLDAVLGKSLNLFLQRNVAGLERLISGLAQHPDQAHAQELQALANGYRFELNDKLDRALECYQVLISETFTPLTEEALRRIAVICLEQKNMEMAQLALECLSNASLSYKPKYADLLAALGRRQEAADLYTEYLEAVPSDVGVLMKLGKNYRTMGAEDAARTVFSMILEQDPNNMAAQTLLQEN</sequence>
<organism evidence="3 4">
    <name type="scientific">Geoalkalibacter halelectricus</name>
    <dbReference type="NCBI Taxonomy" id="2847045"/>
    <lineage>
        <taxon>Bacteria</taxon>
        <taxon>Pseudomonadati</taxon>
        <taxon>Thermodesulfobacteriota</taxon>
        <taxon>Desulfuromonadia</taxon>
        <taxon>Desulfuromonadales</taxon>
        <taxon>Geoalkalibacteraceae</taxon>
        <taxon>Geoalkalibacter</taxon>
    </lineage>
</organism>
<keyword evidence="1" id="KW-0802">TPR repeat</keyword>
<proteinExistence type="predicted"/>
<accession>A0ABY5ZV55</accession>
<dbReference type="InterPro" id="IPR011990">
    <property type="entry name" value="TPR-like_helical_dom_sf"/>
</dbReference>
<keyword evidence="4" id="KW-1185">Reference proteome</keyword>
<evidence type="ECO:0000313" key="3">
    <source>
        <dbReference type="EMBL" id="UWZ81514.1"/>
    </source>
</evidence>
<dbReference type="InterPro" id="IPR002826">
    <property type="entry name" value="MptE-like"/>
</dbReference>
<name>A0ABY5ZV55_9BACT</name>
<evidence type="ECO:0000259" key="2">
    <source>
        <dbReference type="Pfam" id="PF01973"/>
    </source>
</evidence>
<gene>
    <name evidence="3" type="ORF">L9S41_08980</name>
</gene>
<dbReference type="SUPFAM" id="SSF48452">
    <property type="entry name" value="TPR-like"/>
    <property type="match status" value="1"/>
</dbReference>
<dbReference type="PANTHER" id="PTHR41786">
    <property type="entry name" value="MOTILITY ACCESSORY FACTOR MAF"/>
    <property type="match status" value="1"/>
</dbReference>
<evidence type="ECO:0000313" key="4">
    <source>
        <dbReference type="Proteomes" id="UP001060414"/>
    </source>
</evidence>
<dbReference type="Pfam" id="PF14559">
    <property type="entry name" value="TPR_19"/>
    <property type="match status" value="1"/>
</dbReference>
<dbReference type="PANTHER" id="PTHR41786:SF1">
    <property type="entry name" value="6-HYDROXYMETHYLPTERIN DIPHOSPHOKINASE MPTE-LIKE DOMAIN-CONTAINING PROTEIN"/>
    <property type="match status" value="1"/>
</dbReference>
<dbReference type="InterPro" id="IPR019734">
    <property type="entry name" value="TPR_rpt"/>
</dbReference>